<proteinExistence type="predicted"/>
<name>A0A2S9QR43_9MICO</name>
<feature type="transmembrane region" description="Helical" evidence="1">
    <location>
        <begin position="346"/>
        <end position="364"/>
    </location>
</feature>
<feature type="transmembrane region" description="Helical" evidence="1">
    <location>
        <begin position="299"/>
        <end position="320"/>
    </location>
</feature>
<evidence type="ECO:0000313" key="3">
    <source>
        <dbReference type="Proteomes" id="UP000238650"/>
    </source>
</evidence>
<feature type="transmembrane region" description="Helical" evidence="1">
    <location>
        <begin position="20"/>
        <end position="42"/>
    </location>
</feature>
<evidence type="ECO:0000256" key="1">
    <source>
        <dbReference type="SAM" id="Phobius"/>
    </source>
</evidence>
<feature type="transmembrane region" description="Helical" evidence="1">
    <location>
        <begin position="84"/>
        <end position="103"/>
    </location>
</feature>
<evidence type="ECO:0008006" key="4">
    <source>
        <dbReference type="Google" id="ProtNLM"/>
    </source>
</evidence>
<dbReference type="OrthoDB" id="2014935at2"/>
<organism evidence="2 3">
    <name type="scientific">Leucobacter massiliensis</name>
    <dbReference type="NCBI Taxonomy" id="1686285"/>
    <lineage>
        <taxon>Bacteria</taxon>
        <taxon>Bacillati</taxon>
        <taxon>Actinomycetota</taxon>
        <taxon>Actinomycetes</taxon>
        <taxon>Micrococcales</taxon>
        <taxon>Microbacteriaceae</taxon>
        <taxon>Leucobacter</taxon>
    </lineage>
</organism>
<reference evidence="2 3" key="1">
    <citation type="journal article" date="2017" name="New Microbes New Infect">
        <title>Genome sequence of 'Leucobacter massiliensis' sp. nov. isolated from human pharynx after travel to the 2014 Hajj.</title>
        <authorList>
            <person name="Leangapichart T."/>
            <person name="Gautret P."/>
            <person name="Nguyen T.T."/>
            <person name="Armstrong N."/>
            <person name="Rolain J.M."/>
        </authorList>
    </citation>
    <scope>NUCLEOTIDE SEQUENCE [LARGE SCALE GENOMIC DNA]</scope>
    <source>
        <strain evidence="2 3">122RC15</strain>
    </source>
</reference>
<dbReference type="Proteomes" id="UP000238650">
    <property type="component" value="Unassembled WGS sequence"/>
</dbReference>
<dbReference type="AlphaFoldDB" id="A0A2S9QR43"/>
<evidence type="ECO:0000313" key="2">
    <source>
        <dbReference type="EMBL" id="PRI12048.1"/>
    </source>
</evidence>
<keyword evidence="3" id="KW-1185">Reference proteome</keyword>
<keyword evidence="1" id="KW-1133">Transmembrane helix</keyword>
<feature type="transmembrane region" description="Helical" evidence="1">
    <location>
        <begin position="506"/>
        <end position="526"/>
    </location>
</feature>
<feature type="transmembrane region" description="Helical" evidence="1">
    <location>
        <begin position="156"/>
        <end position="178"/>
    </location>
</feature>
<feature type="transmembrane region" description="Helical" evidence="1">
    <location>
        <begin position="240"/>
        <end position="260"/>
    </location>
</feature>
<comment type="caution">
    <text evidence="2">The sequence shown here is derived from an EMBL/GenBank/DDBJ whole genome shotgun (WGS) entry which is preliminary data.</text>
</comment>
<keyword evidence="1" id="KW-0472">Membrane</keyword>
<protein>
    <recommendedName>
        <fullName evidence="4">Polyketide antibiotic transporter</fullName>
    </recommendedName>
</protein>
<feature type="transmembrane region" description="Helical" evidence="1">
    <location>
        <begin position="124"/>
        <end position="150"/>
    </location>
</feature>
<sequence>MSAQLSGLAIATRLVLRRNWLRMLVWALVLGVLVVMVIAYQAQTFPDQAARDAYAQIANTPAVAALTGLPYAAATTGGILNIKLWMSGAITLALVCVFLVTRNGRAEEESGRLELLRAAGLGRLALPAAGWLLTAAFAVAAGLLSGLAAVAMGLPVAGSLLMGLSWSGLGIAFAGVAAFTGQLAATGRAATAWASVVLAAAFLVRVAADLNADGETPAWFTWFSPVGWAQQTRSFGEDQWWALLPLLALGLIGIAVACAIGRTRDLGAGIVAPRPGRASASPLTRTVLGLPLRLQRAAILSWLLGTAVAGLFLGGVATAMSNVLDGLGSSPIAQALTGGADSQMDGLLGFLLVFLAVLVTAFAVQSTLALRADEAAGFAELEWTATVSRWAWGLARLAVPAVCAALMLLVGGLAMGAAYGGQIGDPSQLGRFAVGALAYWPPLALVMAVTAAACALLPRAATGIAWTVYGLVVLFAALGDVLGLPHEVVEATPFWAVPQPGRPDPAWGPVWLMASAAILVSALALWRLRSRDEATA</sequence>
<feature type="transmembrane region" description="Helical" evidence="1">
    <location>
        <begin position="397"/>
        <end position="419"/>
    </location>
</feature>
<keyword evidence="1" id="KW-0812">Transmembrane</keyword>
<feature type="transmembrane region" description="Helical" evidence="1">
    <location>
        <begin position="190"/>
        <end position="208"/>
    </location>
</feature>
<feature type="transmembrane region" description="Helical" evidence="1">
    <location>
        <begin position="439"/>
        <end position="457"/>
    </location>
</feature>
<gene>
    <name evidence="2" type="ORF">B4915_03000</name>
</gene>
<accession>A0A2S9QR43</accession>
<dbReference type="EMBL" id="MWZD01000013">
    <property type="protein sequence ID" value="PRI12048.1"/>
    <property type="molecule type" value="Genomic_DNA"/>
</dbReference>
<dbReference type="RefSeq" id="WP_105804356.1">
    <property type="nucleotide sequence ID" value="NZ_MWZD01000013.1"/>
</dbReference>
<feature type="transmembrane region" description="Helical" evidence="1">
    <location>
        <begin position="464"/>
        <end position="486"/>
    </location>
</feature>